<keyword evidence="4" id="KW-1185">Reference proteome</keyword>
<proteinExistence type="predicted"/>
<gene>
    <name evidence="3" type="ORF">U6N30_13045</name>
</gene>
<organism evidence="3 4">
    <name type="scientific">Blastococcus brunescens</name>
    <dbReference type="NCBI Taxonomy" id="1564165"/>
    <lineage>
        <taxon>Bacteria</taxon>
        <taxon>Bacillati</taxon>
        <taxon>Actinomycetota</taxon>
        <taxon>Actinomycetes</taxon>
        <taxon>Geodermatophilales</taxon>
        <taxon>Geodermatophilaceae</taxon>
        <taxon>Blastococcus</taxon>
    </lineage>
</organism>
<feature type="domain" description="PPM-type phosphatase" evidence="2">
    <location>
        <begin position="2"/>
        <end position="85"/>
    </location>
</feature>
<dbReference type="PANTHER" id="PTHR43156">
    <property type="entry name" value="STAGE II SPORULATION PROTEIN E-RELATED"/>
    <property type="match status" value="1"/>
</dbReference>
<dbReference type="InterPro" id="IPR001932">
    <property type="entry name" value="PPM-type_phosphatase-like_dom"/>
</dbReference>
<evidence type="ECO:0000259" key="2">
    <source>
        <dbReference type="Pfam" id="PF07228"/>
    </source>
</evidence>
<dbReference type="PANTHER" id="PTHR43156:SF2">
    <property type="entry name" value="STAGE II SPORULATION PROTEIN E"/>
    <property type="match status" value="1"/>
</dbReference>
<name>A0ABZ1B853_9ACTN</name>
<dbReference type="GO" id="GO:0004722">
    <property type="term" value="F:protein serine/threonine phosphatase activity"/>
    <property type="evidence" value="ECO:0007669"/>
    <property type="project" value="UniProtKB-EC"/>
</dbReference>
<dbReference type="Proteomes" id="UP001324287">
    <property type="component" value="Chromosome"/>
</dbReference>
<evidence type="ECO:0000256" key="1">
    <source>
        <dbReference type="ARBA" id="ARBA00022801"/>
    </source>
</evidence>
<evidence type="ECO:0000313" key="4">
    <source>
        <dbReference type="Proteomes" id="UP001324287"/>
    </source>
</evidence>
<sequence length="92" mass="9335">MSLAIFDAVGHGVPAALMSAGALAGYRSARRDARGVFDQAAAIDEVVAETFPGSAFVTGVLAEVDLASGRLRYVNAGHPPPCCSAAAGWSRS</sequence>
<protein>
    <submittedName>
        <fullName evidence="3">PP2C family protein-serine/threonine phosphatase</fullName>
        <ecNumber evidence="3">3.1.3.16</ecNumber>
    </submittedName>
</protein>
<dbReference type="Pfam" id="PF07228">
    <property type="entry name" value="SpoIIE"/>
    <property type="match status" value="1"/>
</dbReference>
<dbReference type="Gene3D" id="3.60.40.10">
    <property type="entry name" value="PPM-type phosphatase domain"/>
    <property type="match status" value="1"/>
</dbReference>
<keyword evidence="1 3" id="KW-0378">Hydrolase</keyword>
<dbReference type="InterPro" id="IPR036457">
    <property type="entry name" value="PPM-type-like_dom_sf"/>
</dbReference>
<dbReference type="EC" id="3.1.3.16" evidence="3"/>
<dbReference type="EMBL" id="CP141261">
    <property type="protein sequence ID" value="WRL66291.1"/>
    <property type="molecule type" value="Genomic_DNA"/>
</dbReference>
<dbReference type="InterPro" id="IPR052016">
    <property type="entry name" value="Bact_Sigma-Reg"/>
</dbReference>
<reference evidence="3 4" key="1">
    <citation type="submission" date="2023-12" db="EMBL/GenBank/DDBJ databases">
        <title>Blastococcus brunescens sp. nov., an actonobacterium isolated from sandstone collected in sahara desert.</title>
        <authorList>
            <person name="Gtari M."/>
            <person name="Ghodhbane F."/>
        </authorList>
    </citation>
    <scope>NUCLEOTIDE SEQUENCE [LARGE SCALE GENOMIC DNA]</scope>
    <source>
        <strain evidence="3 4">BMG 8361</strain>
    </source>
</reference>
<evidence type="ECO:0000313" key="3">
    <source>
        <dbReference type="EMBL" id="WRL66291.1"/>
    </source>
</evidence>
<accession>A0ABZ1B853</accession>